<dbReference type="EMBL" id="JBBPFD010000153">
    <property type="protein sequence ID" value="KAK7880056.1"/>
    <property type="molecule type" value="Genomic_DNA"/>
</dbReference>
<reference evidence="2" key="1">
    <citation type="submission" date="2024-04" db="EMBL/GenBank/DDBJ databases">
        <title>Salinicola lusitanus LLJ914,a marine bacterium isolated from the Okinawa Trough.</title>
        <authorList>
            <person name="Li J."/>
        </authorList>
    </citation>
    <scope>NUCLEOTIDE SEQUENCE [LARGE SCALE GENOMIC DNA]</scope>
</reference>
<keyword evidence="2" id="KW-1185">Reference proteome</keyword>
<sequence length="65" mass="7730">WLPQPSSTPAPPLHYEFKAKNIKKKKVSIVVSVDGVKVVQRKKQKRKEWTWDESKMLIMHDPIYR</sequence>
<evidence type="ECO:0000313" key="2">
    <source>
        <dbReference type="Proteomes" id="UP001460270"/>
    </source>
</evidence>
<dbReference type="Proteomes" id="UP001460270">
    <property type="component" value="Unassembled WGS sequence"/>
</dbReference>
<dbReference type="Gene3D" id="2.30.29.30">
    <property type="entry name" value="Pleckstrin-homology domain (PH domain)/Phosphotyrosine-binding domain (PTB)"/>
    <property type="match status" value="1"/>
</dbReference>
<evidence type="ECO:0000313" key="1">
    <source>
        <dbReference type="EMBL" id="KAK7880056.1"/>
    </source>
</evidence>
<gene>
    <name evidence="1" type="ORF">WMY93_033274</name>
</gene>
<dbReference type="SUPFAM" id="SSF50729">
    <property type="entry name" value="PH domain-like"/>
    <property type="match status" value="1"/>
</dbReference>
<protein>
    <submittedName>
        <fullName evidence="1">Uncharacterized protein</fullName>
    </submittedName>
</protein>
<comment type="caution">
    <text evidence="1">The sequence shown here is derived from an EMBL/GenBank/DDBJ whole genome shotgun (WGS) entry which is preliminary data.</text>
</comment>
<dbReference type="InterPro" id="IPR011993">
    <property type="entry name" value="PH-like_dom_sf"/>
</dbReference>
<organism evidence="1 2">
    <name type="scientific">Mugilogobius chulae</name>
    <name type="common">yellowstripe goby</name>
    <dbReference type="NCBI Taxonomy" id="88201"/>
    <lineage>
        <taxon>Eukaryota</taxon>
        <taxon>Metazoa</taxon>
        <taxon>Chordata</taxon>
        <taxon>Craniata</taxon>
        <taxon>Vertebrata</taxon>
        <taxon>Euteleostomi</taxon>
        <taxon>Actinopterygii</taxon>
        <taxon>Neopterygii</taxon>
        <taxon>Teleostei</taxon>
        <taxon>Neoteleostei</taxon>
        <taxon>Acanthomorphata</taxon>
        <taxon>Gobiaria</taxon>
        <taxon>Gobiiformes</taxon>
        <taxon>Gobioidei</taxon>
        <taxon>Gobiidae</taxon>
        <taxon>Gobionellinae</taxon>
        <taxon>Mugilogobius</taxon>
    </lineage>
</organism>
<feature type="non-terminal residue" evidence="1">
    <location>
        <position position="1"/>
    </location>
</feature>
<accession>A0AAW0MSE4</accession>
<proteinExistence type="predicted"/>
<dbReference type="AlphaFoldDB" id="A0AAW0MSE4"/>
<name>A0AAW0MSE4_9GOBI</name>